<comment type="caution">
    <text evidence="4">Lacks conserved residue(s) required for the propagation of feature annotation.</text>
</comment>
<comment type="similarity">
    <text evidence="4">Belongs to the Maf family. YhdE subfamily.</text>
</comment>
<dbReference type="RefSeq" id="WP_319619200.1">
    <property type="nucleotide sequence ID" value="NZ_JAWXXR010000001.1"/>
</dbReference>
<keyword evidence="2 4" id="KW-0378">Hydrolase</keyword>
<dbReference type="Proteomes" id="UP001272773">
    <property type="component" value="Unassembled WGS sequence"/>
</dbReference>
<dbReference type="PANTHER" id="PTHR43213:SF5">
    <property type="entry name" value="BIFUNCTIONAL DTTP_UTP PYROPHOSPHATASE_METHYLTRANSFERASE PROTEIN-RELATED"/>
    <property type="match status" value="1"/>
</dbReference>
<comment type="cofactor">
    <cofactor evidence="1 4">
        <name>a divalent metal cation</name>
        <dbReference type="ChEBI" id="CHEBI:60240"/>
    </cofactor>
</comment>
<keyword evidence="6" id="KW-1185">Reference proteome</keyword>
<comment type="caution">
    <text evidence="5">The sequence shown here is derived from an EMBL/GenBank/DDBJ whole genome shotgun (WGS) entry which is preliminary data.</text>
</comment>
<gene>
    <name evidence="5" type="ORF">SIL79_09445</name>
</gene>
<dbReference type="Gene3D" id="3.90.950.10">
    <property type="match status" value="1"/>
</dbReference>
<feature type="site" description="Important for substrate specificity" evidence="4">
    <location>
        <position position="172"/>
    </location>
</feature>
<dbReference type="EMBL" id="JAWXXR010000001">
    <property type="protein sequence ID" value="MDX6016568.1"/>
    <property type="molecule type" value="Genomic_DNA"/>
</dbReference>
<dbReference type="InterPro" id="IPR029001">
    <property type="entry name" value="ITPase-like_fam"/>
</dbReference>
<comment type="catalytic activity">
    <reaction evidence="4">
        <text>UTP + H2O = UMP + diphosphate + H(+)</text>
        <dbReference type="Rhea" id="RHEA:29395"/>
        <dbReference type="ChEBI" id="CHEBI:15377"/>
        <dbReference type="ChEBI" id="CHEBI:15378"/>
        <dbReference type="ChEBI" id="CHEBI:33019"/>
        <dbReference type="ChEBI" id="CHEBI:46398"/>
        <dbReference type="ChEBI" id="CHEBI:57865"/>
        <dbReference type="EC" id="3.6.1.9"/>
    </reaction>
</comment>
<evidence type="ECO:0000313" key="6">
    <source>
        <dbReference type="Proteomes" id="UP001272773"/>
    </source>
</evidence>
<comment type="catalytic activity">
    <reaction evidence="4">
        <text>dTTP + H2O = dTMP + diphosphate + H(+)</text>
        <dbReference type="Rhea" id="RHEA:28534"/>
        <dbReference type="ChEBI" id="CHEBI:15377"/>
        <dbReference type="ChEBI" id="CHEBI:15378"/>
        <dbReference type="ChEBI" id="CHEBI:33019"/>
        <dbReference type="ChEBI" id="CHEBI:37568"/>
        <dbReference type="ChEBI" id="CHEBI:63528"/>
        <dbReference type="EC" id="3.6.1.9"/>
    </reaction>
</comment>
<protein>
    <recommendedName>
        <fullName evidence="4">dTTP/UTP pyrophosphatase</fullName>
        <shortName evidence="4">dTTPase/UTPase</shortName>
        <ecNumber evidence="4">3.6.1.9</ecNumber>
    </recommendedName>
    <alternativeName>
        <fullName evidence="4">Nucleoside triphosphate pyrophosphatase</fullName>
    </alternativeName>
    <alternativeName>
        <fullName evidence="4">Nucleotide pyrophosphatase</fullName>
        <shortName evidence="4">Nucleotide PPase</shortName>
    </alternativeName>
</protein>
<proteinExistence type="inferred from homology"/>
<evidence type="ECO:0000256" key="1">
    <source>
        <dbReference type="ARBA" id="ARBA00001968"/>
    </source>
</evidence>
<feature type="site" description="Important for substrate specificity" evidence="4">
    <location>
        <position position="90"/>
    </location>
</feature>
<evidence type="ECO:0000256" key="3">
    <source>
        <dbReference type="ARBA" id="ARBA00023080"/>
    </source>
</evidence>
<accession>A0ABU4QDB1</accession>
<evidence type="ECO:0000256" key="4">
    <source>
        <dbReference type="HAMAP-Rule" id="MF_00528"/>
    </source>
</evidence>
<evidence type="ECO:0000256" key="2">
    <source>
        <dbReference type="ARBA" id="ARBA00022801"/>
    </source>
</evidence>
<dbReference type="GO" id="GO:0016787">
    <property type="term" value="F:hydrolase activity"/>
    <property type="evidence" value="ECO:0007669"/>
    <property type="project" value="UniProtKB-KW"/>
</dbReference>
<sequence length="207" mass="21730">MPLILASASPRRRELLAQLALGNPNFGFEILPADIDESHQAGETPQQFVSRLAEEKAAAGLALWHGNPEHQQGSDTLVLGSDTLVLGSDTIVVLGDRILGKPVDKADACAMLKSLSGRSHQVMTAVALTDGKRTETALVVTQVYFCDLSDADIQAYVASGEPMDKAGAYGIQGLGGSFVAKIEGSYSAVVGLPMAETRALLHKVGCL</sequence>
<dbReference type="HAMAP" id="MF_00528">
    <property type="entry name" value="Maf"/>
    <property type="match status" value="1"/>
</dbReference>
<feature type="active site" description="Proton acceptor" evidence="4">
    <location>
        <position position="89"/>
    </location>
</feature>
<comment type="subcellular location">
    <subcellularLocation>
        <location evidence="4">Cytoplasm</location>
    </subcellularLocation>
</comment>
<organism evidence="5 6">
    <name type="scientific">Shewanella indica</name>
    <dbReference type="NCBI Taxonomy" id="768528"/>
    <lineage>
        <taxon>Bacteria</taxon>
        <taxon>Pseudomonadati</taxon>
        <taxon>Pseudomonadota</taxon>
        <taxon>Gammaproteobacteria</taxon>
        <taxon>Alteromonadales</taxon>
        <taxon>Shewanellaceae</taxon>
        <taxon>Shewanella</taxon>
    </lineage>
</organism>
<dbReference type="InterPro" id="IPR003697">
    <property type="entry name" value="Maf-like"/>
</dbReference>
<keyword evidence="4" id="KW-0963">Cytoplasm</keyword>
<dbReference type="PANTHER" id="PTHR43213">
    <property type="entry name" value="BIFUNCTIONAL DTTP/UTP PYROPHOSPHATASE/METHYLTRANSFERASE PROTEIN-RELATED"/>
    <property type="match status" value="1"/>
</dbReference>
<dbReference type="EC" id="3.6.1.9" evidence="4"/>
<dbReference type="PIRSF" id="PIRSF006305">
    <property type="entry name" value="Maf"/>
    <property type="match status" value="1"/>
</dbReference>
<dbReference type="SUPFAM" id="SSF52972">
    <property type="entry name" value="ITPase-like"/>
    <property type="match status" value="1"/>
</dbReference>
<reference evidence="5 6" key="1">
    <citation type="submission" date="2023-11" db="EMBL/GenBank/DDBJ databases">
        <title>MicrobeMod: A computational toolkit for identifying prokaryotic methylation and restriction-modification with nanopore sequencing.</title>
        <authorList>
            <person name="Crits-Christoph A."/>
            <person name="Kang S.C."/>
            <person name="Lee H."/>
            <person name="Ostrov N."/>
        </authorList>
    </citation>
    <scope>NUCLEOTIDE SEQUENCE [LARGE SCALE GENOMIC DNA]</scope>
    <source>
        <strain evidence="5 6">ATCC BAA-2732</strain>
    </source>
</reference>
<keyword evidence="3 4" id="KW-0546">Nucleotide metabolism</keyword>
<dbReference type="Pfam" id="PF02545">
    <property type="entry name" value="Maf"/>
    <property type="match status" value="1"/>
</dbReference>
<comment type="function">
    <text evidence="4">Nucleoside triphosphate pyrophosphatase that hydrolyzes dTTP and UTP. May have a dual role in cell division arrest and in preventing the incorporation of modified nucleotides into cellular nucleic acids.</text>
</comment>
<dbReference type="CDD" id="cd00555">
    <property type="entry name" value="Maf"/>
    <property type="match status" value="1"/>
</dbReference>
<evidence type="ECO:0000313" key="5">
    <source>
        <dbReference type="EMBL" id="MDX6016568.1"/>
    </source>
</evidence>
<dbReference type="GeneID" id="88623731"/>
<dbReference type="NCBIfam" id="TIGR00172">
    <property type="entry name" value="maf"/>
    <property type="match status" value="1"/>
</dbReference>
<feature type="site" description="Important for substrate specificity" evidence="4">
    <location>
        <position position="11"/>
    </location>
</feature>
<name>A0ABU4QDB1_9GAMM</name>